<protein>
    <recommendedName>
        <fullName evidence="7">NB-ARC domain-containing protein</fullName>
    </recommendedName>
</protein>
<dbReference type="FunFam" id="1.10.10.10:FF:000322">
    <property type="entry name" value="Probable disease resistance protein At1g63360"/>
    <property type="match status" value="1"/>
</dbReference>
<dbReference type="GO" id="GO:0042742">
    <property type="term" value="P:defense response to bacterium"/>
    <property type="evidence" value="ECO:0007669"/>
    <property type="project" value="UniProtKB-ARBA"/>
</dbReference>
<dbReference type="InterPro" id="IPR042197">
    <property type="entry name" value="Apaf_helical"/>
</dbReference>
<dbReference type="AlphaFoldDB" id="A0AAD6EJI2"/>
<dbReference type="InterPro" id="IPR058922">
    <property type="entry name" value="WHD_DRP"/>
</dbReference>
<dbReference type="EMBL" id="JAMRDG010000002">
    <property type="protein sequence ID" value="KAJ3686778.1"/>
    <property type="molecule type" value="Genomic_DNA"/>
</dbReference>
<evidence type="ECO:0000313" key="6">
    <source>
        <dbReference type="Proteomes" id="UP001210211"/>
    </source>
</evidence>
<evidence type="ECO:0000259" key="3">
    <source>
        <dbReference type="Pfam" id="PF00931"/>
    </source>
</evidence>
<dbReference type="InterPro" id="IPR027417">
    <property type="entry name" value="P-loop_NTPase"/>
</dbReference>
<sequence>MLSVSQQYSLIDLVTKILREVFDVMKNLKDADSEKPKELELVNNFDDNEPKKQDMGVLISRLRKMLSGMRYLIILDDVWVVELWDQLKYALPDDKNGSRVMMTSRIVDVAKSADSRMEPYMPNLLNDEESCDLLLRKALQNQEVNEVECPIELLELAKELSKKCKGLPLALIVLGGILSTRDQTHHDWKKVLDTMDWHQEGKDCMNVLTMSYEDMPYYLKPCFIYLSSFPEDYEISARILMSMWIAEGFISEQEKKTMEEIAEIFLEQLYQRSMVQVSSRYSNGSIKYCRVHDLLHDLARYEARKVNFVTVFQKVPQGSHADRVTRRVSIQADESVDDYSEFIKYIDYYEFYKLRVMIMSFGDLTG</sequence>
<feature type="domain" description="NB-ARC" evidence="3">
    <location>
        <begin position="2"/>
        <end position="142"/>
    </location>
</feature>
<organism evidence="5 6">
    <name type="scientific">Rhynchospora tenuis</name>
    <dbReference type="NCBI Taxonomy" id="198213"/>
    <lineage>
        <taxon>Eukaryota</taxon>
        <taxon>Viridiplantae</taxon>
        <taxon>Streptophyta</taxon>
        <taxon>Embryophyta</taxon>
        <taxon>Tracheophyta</taxon>
        <taxon>Spermatophyta</taxon>
        <taxon>Magnoliopsida</taxon>
        <taxon>Liliopsida</taxon>
        <taxon>Poales</taxon>
        <taxon>Cyperaceae</taxon>
        <taxon>Cyperoideae</taxon>
        <taxon>Rhynchosporeae</taxon>
        <taxon>Rhynchospora</taxon>
    </lineage>
</organism>
<dbReference type="PRINTS" id="PR00364">
    <property type="entry name" value="DISEASERSIST"/>
</dbReference>
<evidence type="ECO:0000256" key="1">
    <source>
        <dbReference type="ARBA" id="ARBA00022737"/>
    </source>
</evidence>
<keyword evidence="6" id="KW-1185">Reference proteome</keyword>
<evidence type="ECO:0000313" key="5">
    <source>
        <dbReference type="EMBL" id="KAJ3686778.1"/>
    </source>
</evidence>
<name>A0AAD6EJI2_9POAL</name>
<proteinExistence type="predicted"/>
<dbReference type="InterPro" id="IPR036388">
    <property type="entry name" value="WH-like_DNA-bd_sf"/>
</dbReference>
<dbReference type="GO" id="GO:0009626">
    <property type="term" value="P:plant-type hypersensitive response"/>
    <property type="evidence" value="ECO:0007669"/>
    <property type="project" value="UniProtKB-ARBA"/>
</dbReference>
<dbReference type="GO" id="GO:0002758">
    <property type="term" value="P:innate immune response-activating signaling pathway"/>
    <property type="evidence" value="ECO:0007669"/>
    <property type="project" value="UniProtKB-ARBA"/>
</dbReference>
<comment type="caution">
    <text evidence="5">The sequence shown here is derived from an EMBL/GenBank/DDBJ whole genome shotgun (WGS) entry which is preliminary data.</text>
</comment>
<dbReference type="GO" id="GO:0043531">
    <property type="term" value="F:ADP binding"/>
    <property type="evidence" value="ECO:0007669"/>
    <property type="project" value="InterPro"/>
</dbReference>
<feature type="domain" description="Disease resistance protein winged helix" evidence="4">
    <location>
        <begin position="229"/>
        <end position="299"/>
    </location>
</feature>
<accession>A0AAD6EJI2</accession>
<dbReference type="Proteomes" id="UP001210211">
    <property type="component" value="Unassembled WGS sequence"/>
</dbReference>
<dbReference type="Gene3D" id="3.40.50.300">
    <property type="entry name" value="P-loop containing nucleotide triphosphate hydrolases"/>
    <property type="match status" value="1"/>
</dbReference>
<evidence type="ECO:0000256" key="2">
    <source>
        <dbReference type="ARBA" id="ARBA00022821"/>
    </source>
</evidence>
<dbReference type="Gene3D" id="1.10.8.430">
    <property type="entry name" value="Helical domain of apoptotic protease-activating factors"/>
    <property type="match status" value="1"/>
</dbReference>
<evidence type="ECO:0000259" key="4">
    <source>
        <dbReference type="Pfam" id="PF23559"/>
    </source>
</evidence>
<keyword evidence="1" id="KW-0677">Repeat</keyword>
<evidence type="ECO:0008006" key="7">
    <source>
        <dbReference type="Google" id="ProtNLM"/>
    </source>
</evidence>
<dbReference type="Pfam" id="PF23559">
    <property type="entry name" value="WHD_DRP"/>
    <property type="match status" value="1"/>
</dbReference>
<dbReference type="PANTHER" id="PTHR23155">
    <property type="entry name" value="DISEASE RESISTANCE PROTEIN RP"/>
    <property type="match status" value="1"/>
</dbReference>
<dbReference type="SUPFAM" id="SSF52540">
    <property type="entry name" value="P-loop containing nucleoside triphosphate hydrolases"/>
    <property type="match status" value="1"/>
</dbReference>
<dbReference type="Pfam" id="PF00931">
    <property type="entry name" value="NB-ARC"/>
    <property type="match status" value="1"/>
</dbReference>
<dbReference type="InterPro" id="IPR044974">
    <property type="entry name" value="Disease_R_plants"/>
</dbReference>
<gene>
    <name evidence="5" type="ORF">LUZ61_015942</name>
</gene>
<reference evidence="5 6" key="1">
    <citation type="journal article" date="2022" name="Cell">
        <title>Repeat-based holocentromeres influence genome architecture and karyotype evolution.</title>
        <authorList>
            <person name="Hofstatter P.G."/>
            <person name="Thangavel G."/>
            <person name="Lux T."/>
            <person name="Neumann P."/>
            <person name="Vondrak T."/>
            <person name="Novak P."/>
            <person name="Zhang M."/>
            <person name="Costa L."/>
            <person name="Castellani M."/>
            <person name="Scott A."/>
            <person name="Toegelov H."/>
            <person name="Fuchs J."/>
            <person name="Mata-Sucre Y."/>
            <person name="Dias Y."/>
            <person name="Vanzela A.L.L."/>
            <person name="Huettel B."/>
            <person name="Almeida C.C.S."/>
            <person name="Simkova H."/>
            <person name="Souza G."/>
            <person name="Pedrosa-Harand A."/>
            <person name="Macas J."/>
            <person name="Mayer K.F.X."/>
            <person name="Houben A."/>
            <person name="Marques A."/>
        </authorList>
    </citation>
    <scope>NUCLEOTIDE SEQUENCE [LARGE SCALE GENOMIC DNA]</scope>
    <source>
        <strain evidence="5">RhyTen1mFocal</strain>
    </source>
</reference>
<dbReference type="PANTHER" id="PTHR23155:SF1185">
    <property type="entry name" value="DISEASE RESISTANCE RPP8-LIKE PROTEIN 3-RELATED"/>
    <property type="match status" value="1"/>
</dbReference>
<keyword evidence="2" id="KW-0611">Plant defense</keyword>
<dbReference type="Gene3D" id="1.10.10.10">
    <property type="entry name" value="Winged helix-like DNA-binding domain superfamily/Winged helix DNA-binding domain"/>
    <property type="match status" value="1"/>
</dbReference>
<dbReference type="InterPro" id="IPR002182">
    <property type="entry name" value="NB-ARC"/>
</dbReference>